<evidence type="ECO:0000313" key="4">
    <source>
        <dbReference type="Proteomes" id="UP000033497"/>
    </source>
</evidence>
<keyword evidence="1" id="KW-0732">Signal</keyword>
<evidence type="ECO:0000256" key="1">
    <source>
        <dbReference type="SAM" id="SignalP"/>
    </source>
</evidence>
<dbReference type="Proteomes" id="UP000033497">
    <property type="component" value="Unassembled WGS sequence"/>
</dbReference>
<feature type="signal peptide" evidence="1">
    <location>
        <begin position="1"/>
        <end position="19"/>
    </location>
</feature>
<dbReference type="EMBL" id="JSVU01000008">
    <property type="protein sequence ID" value="KJJ37765.1"/>
    <property type="molecule type" value="Genomic_DNA"/>
</dbReference>
<reference evidence="3 4" key="1">
    <citation type="submission" date="2014-10" db="EMBL/GenBank/DDBJ databases">
        <title>Genome sequencing of Vitellibacter vladivostokensis KMM 3516.</title>
        <authorList>
            <person name="Thevarajoo S."/>
            <person name="Selvaratnam C."/>
            <person name="Goh K.M."/>
            <person name="Chong C.S."/>
        </authorList>
    </citation>
    <scope>NUCLEOTIDE SEQUENCE [LARGE SCALE GENOMIC DNA]</scope>
    <source>
        <strain evidence="3 4">KMM 3516</strain>
    </source>
</reference>
<accession>A0ABR5DG57</accession>
<dbReference type="NCBIfam" id="NF033709">
    <property type="entry name" value="PorV_fam"/>
    <property type="match status" value="1"/>
</dbReference>
<dbReference type="Pfam" id="PF19572">
    <property type="entry name" value="PorV"/>
    <property type="match status" value="1"/>
</dbReference>
<name>A0ABR5DG57_9FLAO</name>
<proteinExistence type="predicted"/>
<evidence type="ECO:0000313" key="3">
    <source>
        <dbReference type="EMBL" id="KJJ37765.1"/>
    </source>
</evidence>
<evidence type="ECO:0000259" key="2">
    <source>
        <dbReference type="Pfam" id="PF19572"/>
    </source>
</evidence>
<dbReference type="Gene3D" id="2.40.160.60">
    <property type="entry name" value="Outer membrane protein transport protein (OMPP1/FadL/TodX)"/>
    <property type="match status" value="2"/>
</dbReference>
<feature type="domain" description="Type IX secretion system protein PorV" evidence="2">
    <location>
        <begin position="30"/>
        <end position="267"/>
    </location>
</feature>
<dbReference type="RefSeq" id="WP_045081160.1">
    <property type="nucleotide sequence ID" value="NZ_JSVU01000008.1"/>
</dbReference>
<dbReference type="NCBIfam" id="NF033710">
    <property type="entry name" value="T9SS_OM_PorV"/>
    <property type="match status" value="1"/>
</dbReference>
<dbReference type="InterPro" id="IPR047799">
    <property type="entry name" value="T9SS_OM_PorV"/>
</dbReference>
<feature type="chain" id="PRO_5046656661" description="Type IX secretion system protein PorV domain-containing protein" evidence="1">
    <location>
        <begin position="20"/>
        <end position="389"/>
    </location>
</feature>
<organism evidence="3 4">
    <name type="scientific">Aequorivita vladivostokensis</name>
    <dbReference type="NCBI Taxonomy" id="171194"/>
    <lineage>
        <taxon>Bacteria</taxon>
        <taxon>Pseudomonadati</taxon>
        <taxon>Bacteroidota</taxon>
        <taxon>Flavobacteriia</taxon>
        <taxon>Flavobacteriales</taxon>
        <taxon>Flavobacteriaceae</taxon>
        <taxon>Aequorivita</taxon>
    </lineage>
</organism>
<gene>
    <name evidence="3" type="ORF">MB09_12010</name>
</gene>
<dbReference type="InterPro" id="IPR045741">
    <property type="entry name" value="PorV"/>
</dbReference>
<protein>
    <recommendedName>
        <fullName evidence="2">Type IX secretion system protein PorV domain-containing protein</fullName>
    </recommendedName>
</protein>
<keyword evidence="4" id="KW-1185">Reference proteome</keyword>
<comment type="caution">
    <text evidence="3">The sequence shown here is derived from an EMBL/GenBank/DDBJ whole genome shotgun (WGS) entry which is preliminary data.</text>
</comment>
<sequence length="389" mass="43121">MKKLFIPILLSLVAFKGMAQDPGNENTGIENRVITTGVPFILIAADPRAAGMGDIGVTTSADAFSQQWNPAKYAFSLSKQGVGVTYTPYLSKLVNDIFLGNLTYYNRLNERSAVAASFRYFSNGEIELRQTADEEPLLVKPNELLFDVSYSLRLSERFAMAVAGRYIRSDLKLQTALADASAANSFAVDIAGYYQSEEIPYNDFDGRWRMGFNISNIGPKLKYDEVGSESNLPTNLALGGGFDFILDEYNKVGVSAQVNKLLVPTPSDSNNDGFINNEDDYYNESFFGGMFSSFGDAPDGFSEELKEFTWALGAEYWYQDVFAFRGGYFNESDDKGSRKFASLGAGFRYTAINIDISYLFSTSKLANSPLDGTLRFGLTFNFGDTYDEY</sequence>